<gene>
    <name evidence="1" type="ORF">ONZ43_g4611</name>
</gene>
<name>A0ACC2IKP4_9PEZI</name>
<organism evidence="1 2">
    <name type="scientific">Nemania bipapillata</name>
    <dbReference type="NCBI Taxonomy" id="110536"/>
    <lineage>
        <taxon>Eukaryota</taxon>
        <taxon>Fungi</taxon>
        <taxon>Dikarya</taxon>
        <taxon>Ascomycota</taxon>
        <taxon>Pezizomycotina</taxon>
        <taxon>Sordariomycetes</taxon>
        <taxon>Xylariomycetidae</taxon>
        <taxon>Xylariales</taxon>
        <taxon>Xylariaceae</taxon>
        <taxon>Nemania</taxon>
    </lineage>
</organism>
<reference evidence="1" key="1">
    <citation type="submission" date="2022-11" db="EMBL/GenBank/DDBJ databases">
        <title>Genome Sequence of Nemania bipapillata.</title>
        <authorList>
            <person name="Buettner E."/>
        </authorList>
    </citation>
    <scope>NUCLEOTIDE SEQUENCE</scope>
    <source>
        <strain evidence="1">CP14</strain>
    </source>
</reference>
<dbReference type="EMBL" id="JAPESX010001274">
    <property type="protein sequence ID" value="KAJ8115677.1"/>
    <property type="molecule type" value="Genomic_DNA"/>
</dbReference>
<dbReference type="Proteomes" id="UP001153334">
    <property type="component" value="Unassembled WGS sequence"/>
</dbReference>
<sequence length="178" mass="18972">MTVSRKEGQDSEKPVHTHDGIQVEDSKFVASKSTCDSPGISANPTPGDDFGREDEEYISGYRLFAALFGITSAFFIVLLDFSIISTKASKQDSSNTGISAALQPLTGKLYTYLSAKRTFLLFVAIFEIGSLLCAVSTSSTFFILGRTVAGLGTSGLENGALTLIAGAVPLHKRPHFPV</sequence>
<protein>
    <submittedName>
        <fullName evidence="1">Uncharacterized protein</fullName>
    </submittedName>
</protein>
<accession>A0ACC2IKP4</accession>
<evidence type="ECO:0000313" key="1">
    <source>
        <dbReference type="EMBL" id="KAJ8115677.1"/>
    </source>
</evidence>
<evidence type="ECO:0000313" key="2">
    <source>
        <dbReference type="Proteomes" id="UP001153334"/>
    </source>
</evidence>
<comment type="caution">
    <text evidence="1">The sequence shown here is derived from an EMBL/GenBank/DDBJ whole genome shotgun (WGS) entry which is preliminary data.</text>
</comment>
<keyword evidence="2" id="KW-1185">Reference proteome</keyword>
<proteinExistence type="predicted"/>